<comment type="caution">
    <text evidence="4">The sequence shown here is derived from an EMBL/GenBank/DDBJ whole genome shotgun (WGS) entry which is preliminary data.</text>
</comment>
<feature type="transmembrane region" description="Helical" evidence="1">
    <location>
        <begin position="311"/>
        <end position="332"/>
    </location>
</feature>
<evidence type="ECO:0008006" key="6">
    <source>
        <dbReference type="Google" id="ProtNLM"/>
    </source>
</evidence>
<feature type="domain" description="SGNH" evidence="3">
    <location>
        <begin position="412"/>
        <end position="636"/>
    </location>
</feature>
<feature type="transmembrane region" description="Helical" evidence="1">
    <location>
        <begin position="7"/>
        <end position="23"/>
    </location>
</feature>
<dbReference type="Pfam" id="PF01757">
    <property type="entry name" value="Acyl_transf_3"/>
    <property type="match status" value="1"/>
</dbReference>
<organism evidence="4 5">
    <name type="scientific">Caenorhabditis angaria</name>
    <dbReference type="NCBI Taxonomy" id="860376"/>
    <lineage>
        <taxon>Eukaryota</taxon>
        <taxon>Metazoa</taxon>
        <taxon>Ecdysozoa</taxon>
        <taxon>Nematoda</taxon>
        <taxon>Chromadorea</taxon>
        <taxon>Rhabditida</taxon>
        <taxon>Rhabditina</taxon>
        <taxon>Rhabditomorpha</taxon>
        <taxon>Rhabditoidea</taxon>
        <taxon>Rhabditidae</taxon>
        <taxon>Peloderinae</taxon>
        <taxon>Caenorhabditis</taxon>
    </lineage>
</organism>
<dbReference type="Pfam" id="PF19040">
    <property type="entry name" value="SGNH"/>
    <property type="match status" value="1"/>
</dbReference>
<evidence type="ECO:0000313" key="5">
    <source>
        <dbReference type="Proteomes" id="UP001152747"/>
    </source>
</evidence>
<keyword evidence="1" id="KW-0472">Membrane</keyword>
<sequence length="645" mass="76235">MREDIQCLRGLAIISVVLYHLFPNILPNGYLGVDIFFVISGFLMSQILSKQQENGQNKLMKIVDFYYRRMKRILPIYYFVIFLSTFLKIFYQADIWWPQNDEYSKYSLEFLTNHKILQDQTNYFNQYNIDVVTSRNLFLHCWSLCVEIQFYIIIPFIFIAINLFENVDFKKIIVIGIFFGSYSITFISVDPNFTFNFMPARIWQFSIGILAQMWLNELRSREKCAEEKSSIANSNTVIQLKIVMQSSIILVFLPIHINENIIRLIITLITGFIIFENNENIKYPYWLIYIGNASYVIYLVHWPIITMFSSNLSTFTVIYLIIITSIILHHIFEKILLQNGKITIVLVTAFILALNIGLHLTLKYNPPQKSYPIEYNSTIIENFDNLQKRINWMSPDCQSVKIPEFPKGFWFKFGRCKFANGNGKKKIMVIGNSYTVNLIQPIKEAFEGNYSTFEMVGITSNFGIFYNDEDDSELKLTLTRKYVKEVKPDILFIITRVSKQEKSRIFDHKTDDVILQYNDNIKFYENLVDKIYILGAFPVVTHNFIYQFIDKLELDVSRDKLHDFRISENDMEESIRFSKDRFNSIQCRKCEIMDMTKVFMRNSYFYGYDDVTLLSYFDNDLHFTKTGLDKIRPFFEEIVQNITLI</sequence>
<dbReference type="Proteomes" id="UP001152747">
    <property type="component" value="Unassembled WGS sequence"/>
</dbReference>
<keyword evidence="1" id="KW-1133">Transmembrane helix</keyword>
<dbReference type="AlphaFoldDB" id="A0A9P1IR65"/>
<feature type="transmembrane region" description="Helical" evidence="1">
    <location>
        <begin position="344"/>
        <end position="362"/>
    </location>
</feature>
<dbReference type="OrthoDB" id="5801063at2759"/>
<evidence type="ECO:0000259" key="2">
    <source>
        <dbReference type="Pfam" id="PF01757"/>
    </source>
</evidence>
<dbReference type="GO" id="GO:0016747">
    <property type="term" value="F:acyltransferase activity, transferring groups other than amino-acyl groups"/>
    <property type="evidence" value="ECO:0007669"/>
    <property type="project" value="InterPro"/>
</dbReference>
<feature type="transmembrane region" description="Helical" evidence="1">
    <location>
        <begin position="29"/>
        <end position="49"/>
    </location>
</feature>
<dbReference type="InterPro" id="IPR002656">
    <property type="entry name" value="Acyl_transf_3_dom"/>
</dbReference>
<dbReference type="PANTHER" id="PTHR23028:SF107">
    <property type="entry name" value="ACYLTRANSFERASE"/>
    <property type="match status" value="1"/>
</dbReference>
<reference evidence="4" key="1">
    <citation type="submission" date="2022-11" db="EMBL/GenBank/DDBJ databases">
        <authorList>
            <person name="Kikuchi T."/>
        </authorList>
    </citation>
    <scope>NUCLEOTIDE SEQUENCE</scope>
    <source>
        <strain evidence="4">PS1010</strain>
    </source>
</reference>
<gene>
    <name evidence="4" type="ORF">CAMP_LOCUS10505</name>
</gene>
<protein>
    <recommendedName>
        <fullName evidence="6">Acyl_transf_3 domain-containing protein</fullName>
    </recommendedName>
</protein>
<feature type="transmembrane region" description="Helical" evidence="1">
    <location>
        <begin position="137"/>
        <end position="160"/>
    </location>
</feature>
<accession>A0A9P1IR65</accession>
<keyword evidence="5" id="KW-1185">Reference proteome</keyword>
<feature type="transmembrane region" description="Helical" evidence="1">
    <location>
        <begin position="285"/>
        <end position="305"/>
    </location>
</feature>
<dbReference type="GO" id="GO:0000271">
    <property type="term" value="P:polysaccharide biosynthetic process"/>
    <property type="evidence" value="ECO:0007669"/>
    <property type="project" value="TreeGrafter"/>
</dbReference>
<dbReference type="GO" id="GO:0016020">
    <property type="term" value="C:membrane"/>
    <property type="evidence" value="ECO:0007669"/>
    <property type="project" value="TreeGrafter"/>
</dbReference>
<keyword evidence="1" id="KW-0812">Transmembrane</keyword>
<feature type="transmembrane region" description="Helical" evidence="1">
    <location>
        <begin position="172"/>
        <end position="189"/>
    </location>
</feature>
<feature type="transmembrane region" description="Helical" evidence="1">
    <location>
        <begin position="70"/>
        <end position="91"/>
    </location>
</feature>
<name>A0A9P1IR65_9PELO</name>
<dbReference type="PANTHER" id="PTHR23028">
    <property type="entry name" value="ACETYLTRANSFERASE"/>
    <property type="match status" value="1"/>
</dbReference>
<evidence type="ECO:0000313" key="4">
    <source>
        <dbReference type="EMBL" id="CAI5447868.1"/>
    </source>
</evidence>
<dbReference type="EMBL" id="CANHGI010000004">
    <property type="protein sequence ID" value="CAI5447868.1"/>
    <property type="molecule type" value="Genomic_DNA"/>
</dbReference>
<proteinExistence type="predicted"/>
<evidence type="ECO:0000256" key="1">
    <source>
        <dbReference type="SAM" id="Phobius"/>
    </source>
</evidence>
<dbReference type="InterPro" id="IPR043968">
    <property type="entry name" value="SGNH"/>
</dbReference>
<dbReference type="InterPro" id="IPR050879">
    <property type="entry name" value="Acyltransferase_3"/>
</dbReference>
<feature type="domain" description="Acyltransferase 3" evidence="2">
    <location>
        <begin position="4"/>
        <end position="325"/>
    </location>
</feature>
<evidence type="ECO:0000259" key="3">
    <source>
        <dbReference type="Pfam" id="PF19040"/>
    </source>
</evidence>